<evidence type="ECO:0000313" key="2">
    <source>
        <dbReference type="Proteomes" id="UP000183316"/>
    </source>
</evidence>
<evidence type="ECO:0000313" key="1">
    <source>
        <dbReference type="EMBL" id="ANK03595.1"/>
    </source>
</evidence>
<gene>
    <name evidence="1" type="ORF">WLH_02334</name>
</gene>
<dbReference type="EMBL" id="CP015085">
    <property type="protein sequence ID" value="ANK03595.1"/>
    <property type="molecule type" value="Genomic_DNA"/>
</dbReference>
<proteinExistence type="predicted"/>
<dbReference type="PATRIC" id="fig|941280.3.peg.2315"/>
<dbReference type="AlphaFoldDB" id="A0A192CCG5"/>
<sequence length="35" mass="4042">MKGFSIAHILHPSIPSMHAVVNNHNRNIDYWTVKI</sequence>
<accession>A0A192CCG5</accession>
<name>A0A192CCG5_ECO25</name>
<organism evidence="1 2">
    <name type="scientific">Escherichia coli O25b:H4</name>
    <dbReference type="NCBI Taxonomy" id="941280"/>
    <lineage>
        <taxon>Bacteria</taxon>
        <taxon>Pseudomonadati</taxon>
        <taxon>Pseudomonadota</taxon>
        <taxon>Gammaproteobacteria</taxon>
        <taxon>Enterobacterales</taxon>
        <taxon>Enterobacteriaceae</taxon>
        <taxon>Escherichia</taxon>
    </lineage>
</organism>
<reference evidence="1 2" key="1">
    <citation type="submission" date="2016-03" db="EMBL/GenBank/DDBJ databases">
        <title>Genome Sequence and Comparative Pathogenic Determinants of Uropathogenic Escherichia coli O25b:H4, a Clinical Isolate from Saudi Arabia.</title>
        <authorList>
            <person name="Alyamani E.A.J."/>
            <person name="Khiyami M.A."/>
            <person name="Booq R.Y."/>
            <person name="Bahwerth F.S."/>
            <person name="Vaisvil B."/>
            <person name="Schmitt D.P."/>
            <person name="Kapatral V."/>
        </authorList>
    </citation>
    <scope>NUCLEOTIDE SEQUENCE [LARGE SCALE GENOMIC DNA]</scope>
    <source>
        <strain evidence="1 2">O25b:H4</strain>
    </source>
</reference>
<protein>
    <submittedName>
        <fullName evidence="1">Uncharacterized protein</fullName>
    </submittedName>
</protein>
<dbReference type="Proteomes" id="UP000183316">
    <property type="component" value="Chromosome"/>
</dbReference>